<dbReference type="Proteomes" id="UP001055879">
    <property type="component" value="Linkage Group LG03"/>
</dbReference>
<sequence length="68" mass="7278">MMIVPNGNDNDGSLEATEDVAKAMTGLLRRTRSDNFDSVEIGLTREPEVGVGEPVANGAIDEEWSGGW</sequence>
<reference evidence="1 2" key="2">
    <citation type="journal article" date="2022" name="Mol. Ecol. Resour.">
        <title>The genomes of chicory, endive, great burdock and yacon provide insights into Asteraceae paleo-polyploidization history and plant inulin production.</title>
        <authorList>
            <person name="Fan W."/>
            <person name="Wang S."/>
            <person name="Wang H."/>
            <person name="Wang A."/>
            <person name="Jiang F."/>
            <person name="Liu H."/>
            <person name="Zhao H."/>
            <person name="Xu D."/>
            <person name="Zhang Y."/>
        </authorList>
    </citation>
    <scope>NUCLEOTIDE SEQUENCE [LARGE SCALE GENOMIC DNA]</scope>
    <source>
        <strain evidence="2">cv. Niubang</strain>
    </source>
</reference>
<evidence type="ECO:0000313" key="2">
    <source>
        <dbReference type="Proteomes" id="UP001055879"/>
    </source>
</evidence>
<reference evidence="2" key="1">
    <citation type="journal article" date="2022" name="Mol. Ecol. Resour.">
        <title>The genomes of chicory, endive, great burdock and yacon provide insights into Asteraceae palaeo-polyploidization history and plant inulin production.</title>
        <authorList>
            <person name="Fan W."/>
            <person name="Wang S."/>
            <person name="Wang H."/>
            <person name="Wang A."/>
            <person name="Jiang F."/>
            <person name="Liu H."/>
            <person name="Zhao H."/>
            <person name="Xu D."/>
            <person name="Zhang Y."/>
        </authorList>
    </citation>
    <scope>NUCLEOTIDE SEQUENCE [LARGE SCALE GENOMIC DNA]</scope>
    <source>
        <strain evidence="2">cv. Niubang</strain>
    </source>
</reference>
<organism evidence="1 2">
    <name type="scientific">Arctium lappa</name>
    <name type="common">Greater burdock</name>
    <name type="synonym">Lappa major</name>
    <dbReference type="NCBI Taxonomy" id="4217"/>
    <lineage>
        <taxon>Eukaryota</taxon>
        <taxon>Viridiplantae</taxon>
        <taxon>Streptophyta</taxon>
        <taxon>Embryophyta</taxon>
        <taxon>Tracheophyta</taxon>
        <taxon>Spermatophyta</taxon>
        <taxon>Magnoliopsida</taxon>
        <taxon>eudicotyledons</taxon>
        <taxon>Gunneridae</taxon>
        <taxon>Pentapetalae</taxon>
        <taxon>asterids</taxon>
        <taxon>campanulids</taxon>
        <taxon>Asterales</taxon>
        <taxon>Asteraceae</taxon>
        <taxon>Carduoideae</taxon>
        <taxon>Cardueae</taxon>
        <taxon>Arctiinae</taxon>
        <taxon>Arctium</taxon>
    </lineage>
</organism>
<evidence type="ECO:0000313" key="1">
    <source>
        <dbReference type="EMBL" id="KAI3746411.1"/>
    </source>
</evidence>
<proteinExistence type="predicted"/>
<comment type="caution">
    <text evidence="1">The sequence shown here is derived from an EMBL/GenBank/DDBJ whole genome shotgun (WGS) entry which is preliminary data.</text>
</comment>
<name>A0ACB9DJI5_ARCLA</name>
<accession>A0ACB9DJI5</accession>
<keyword evidence="2" id="KW-1185">Reference proteome</keyword>
<gene>
    <name evidence="1" type="ORF">L6452_08844</name>
</gene>
<dbReference type="EMBL" id="CM042049">
    <property type="protein sequence ID" value="KAI3746411.1"/>
    <property type="molecule type" value="Genomic_DNA"/>
</dbReference>
<protein>
    <submittedName>
        <fullName evidence="1">Uncharacterized protein</fullName>
    </submittedName>
</protein>